<accession>A0A1B6CUN6</accession>
<sequence>KILIGYKVQTLFNFVGIRLPPLNIRDIASYKKFLTPTNIPLSVNEIAKQFLDINLSESAHPVEKARVFMKLYFKYKEDWDMSVKNSFTQHVNVYDLNKVISNVHHKGGYYEPVALQCFSVTVKNWKQFNYQMLARITLVSQEGLCVYDRYIKPFSEIVDYHTNITGIHPEHLVNGEDYYKVMDEVFKVLQNKLIIGERLNVNCFQLLRMKVVWWLLRDTFYYSKFRIMKHSHYSLEDFCAKFLDFSIKDKKNPIERGQTLVRVYQAFKEHWESEIDRKFITLRKETQ</sequence>
<dbReference type="InterPro" id="IPR013520">
    <property type="entry name" value="Ribonucl_H"/>
</dbReference>
<dbReference type="InterPro" id="IPR012337">
    <property type="entry name" value="RNaseH-like_sf"/>
</dbReference>
<dbReference type="GO" id="GO:0005634">
    <property type="term" value="C:nucleus"/>
    <property type="evidence" value="ECO:0007669"/>
    <property type="project" value="TreeGrafter"/>
</dbReference>
<evidence type="ECO:0000313" key="4">
    <source>
        <dbReference type="EMBL" id="JAS17192.1"/>
    </source>
</evidence>
<organism evidence="4">
    <name type="scientific">Clastoptera arizonana</name>
    <name type="common">Arizona spittle bug</name>
    <dbReference type="NCBI Taxonomy" id="38151"/>
    <lineage>
        <taxon>Eukaryota</taxon>
        <taxon>Metazoa</taxon>
        <taxon>Ecdysozoa</taxon>
        <taxon>Arthropoda</taxon>
        <taxon>Hexapoda</taxon>
        <taxon>Insecta</taxon>
        <taxon>Pterygota</taxon>
        <taxon>Neoptera</taxon>
        <taxon>Paraneoptera</taxon>
        <taxon>Hemiptera</taxon>
        <taxon>Auchenorrhyncha</taxon>
        <taxon>Cercopoidea</taxon>
        <taxon>Clastopteridae</taxon>
        <taxon>Clastoptera</taxon>
    </lineage>
</organism>
<feature type="non-terminal residue" evidence="4">
    <location>
        <position position="287"/>
    </location>
</feature>
<gene>
    <name evidence="4" type="ORF">g.2002</name>
</gene>
<dbReference type="Pfam" id="PF00929">
    <property type="entry name" value="RNase_T"/>
    <property type="match status" value="1"/>
</dbReference>
<dbReference type="AlphaFoldDB" id="A0A1B6CUN6"/>
<dbReference type="SUPFAM" id="SSF53098">
    <property type="entry name" value="Ribonuclease H-like"/>
    <property type="match status" value="1"/>
</dbReference>
<dbReference type="InterPro" id="IPR036397">
    <property type="entry name" value="RNaseH_sf"/>
</dbReference>
<name>A0A1B6CUN6_9HEMI</name>
<keyword evidence="1" id="KW-0540">Nuclease</keyword>
<dbReference type="PANTHER" id="PTHR12801:SF158">
    <property type="entry name" value="RNA EXONUCLEASE 4"/>
    <property type="match status" value="1"/>
</dbReference>
<evidence type="ECO:0000256" key="1">
    <source>
        <dbReference type="ARBA" id="ARBA00022722"/>
    </source>
</evidence>
<reference evidence="4" key="1">
    <citation type="submission" date="2015-12" db="EMBL/GenBank/DDBJ databases">
        <title>De novo transcriptome assembly of four potential Pierce s Disease insect vectors from Arizona vineyards.</title>
        <authorList>
            <person name="Tassone E.E."/>
        </authorList>
    </citation>
    <scope>NUCLEOTIDE SEQUENCE</scope>
</reference>
<protein>
    <recommendedName>
        <fullName evidence="3">Exonuclease domain-containing protein</fullName>
    </recommendedName>
</protein>
<evidence type="ECO:0000256" key="2">
    <source>
        <dbReference type="ARBA" id="ARBA00022801"/>
    </source>
</evidence>
<proteinExistence type="predicted"/>
<dbReference type="SMART" id="SM00479">
    <property type="entry name" value="EXOIII"/>
    <property type="match status" value="1"/>
</dbReference>
<evidence type="ECO:0000259" key="3">
    <source>
        <dbReference type="SMART" id="SM00479"/>
    </source>
</evidence>
<dbReference type="Gene3D" id="3.30.420.10">
    <property type="entry name" value="Ribonuclease H-like superfamily/Ribonuclease H"/>
    <property type="match status" value="2"/>
</dbReference>
<dbReference type="EMBL" id="GEDC01020106">
    <property type="protein sequence ID" value="JAS17192.1"/>
    <property type="molecule type" value="Transcribed_RNA"/>
</dbReference>
<dbReference type="GO" id="GO:0003676">
    <property type="term" value="F:nucleic acid binding"/>
    <property type="evidence" value="ECO:0007669"/>
    <property type="project" value="InterPro"/>
</dbReference>
<feature type="domain" description="Exonuclease" evidence="3">
    <location>
        <begin position="111"/>
        <end position="273"/>
    </location>
</feature>
<dbReference type="PANTHER" id="PTHR12801">
    <property type="entry name" value="RNA EXONUCLEASE REXO1 / RECO3 FAMILY MEMBER-RELATED"/>
    <property type="match status" value="1"/>
</dbReference>
<feature type="non-terminal residue" evidence="4">
    <location>
        <position position="1"/>
    </location>
</feature>
<keyword evidence="2" id="KW-0378">Hydrolase</keyword>
<dbReference type="InterPro" id="IPR047021">
    <property type="entry name" value="REXO1/3/4-like"/>
</dbReference>
<dbReference type="GO" id="GO:0004527">
    <property type="term" value="F:exonuclease activity"/>
    <property type="evidence" value="ECO:0007669"/>
    <property type="project" value="InterPro"/>
</dbReference>